<gene>
    <name evidence="5" type="ORF">LNTAR_08096</name>
</gene>
<dbReference type="AlphaFoldDB" id="A6DRZ3"/>
<dbReference type="GO" id="GO:0030313">
    <property type="term" value="C:cell envelope"/>
    <property type="evidence" value="ECO:0007669"/>
    <property type="project" value="UniProtKB-SubCell"/>
</dbReference>
<keyword evidence="3" id="KW-0812">Transmembrane</keyword>
<accession>A6DRZ3</accession>
<dbReference type="Proteomes" id="UP000004947">
    <property type="component" value="Unassembled WGS sequence"/>
</dbReference>
<dbReference type="EMBL" id="ABCK01000027">
    <property type="protein sequence ID" value="EDM25568.1"/>
    <property type="molecule type" value="Genomic_DNA"/>
</dbReference>
<protein>
    <submittedName>
        <fullName evidence="5">Probable membrane protein</fullName>
    </submittedName>
</protein>
<evidence type="ECO:0000256" key="3">
    <source>
        <dbReference type="SAM" id="Phobius"/>
    </source>
</evidence>
<feature type="domain" description="CusB-like beta-barrel" evidence="4">
    <location>
        <begin position="290"/>
        <end position="362"/>
    </location>
</feature>
<keyword evidence="6" id="KW-1185">Reference proteome</keyword>
<comment type="subcellular location">
    <subcellularLocation>
        <location evidence="1">Cell envelope</location>
    </subcellularLocation>
</comment>
<dbReference type="InterPro" id="IPR058792">
    <property type="entry name" value="Beta-barrel_RND_2"/>
</dbReference>
<dbReference type="InterPro" id="IPR050465">
    <property type="entry name" value="UPF0194_transport"/>
</dbReference>
<dbReference type="Gene3D" id="2.40.30.170">
    <property type="match status" value="1"/>
</dbReference>
<proteinExistence type="predicted"/>
<keyword evidence="3" id="KW-1133">Transmembrane helix</keyword>
<evidence type="ECO:0000256" key="1">
    <source>
        <dbReference type="ARBA" id="ARBA00004196"/>
    </source>
</evidence>
<dbReference type="Gene3D" id="2.40.50.100">
    <property type="match status" value="2"/>
</dbReference>
<dbReference type="Gene3D" id="2.40.420.20">
    <property type="match status" value="1"/>
</dbReference>
<dbReference type="eggNOG" id="COG0845">
    <property type="taxonomic scope" value="Bacteria"/>
</dbReference>
<comment type="caution">
    <text evidence="5">The sequence shown here is derived from an EMBL/GenBank/DDBJ whole genome shotgun (WGS) entry which is preliminary data.</text>
</comment>
<dbReference type="PANTHER" id="PTHR32347:SF23">
    <property type="entry name" value="BLL5650 PROTEIN"/>
    <property type="match status" value="1"/>
</dbReference>
<reference evidence="5 6" key="1">
    <citation type="journal article" date="2010" name="J. Bacteriol.">
        <title>Genome sequence of Lentisphaera araneosa HTCC2155T, the type species of the order Lentisphaerales in the phylum Lentisphaerae.</title>
        <authorList>
            <person name="Thrash J.C."/>
            <person name="Cho J.C."/>
            <person name="Vergin K.L."/>
            <person name="Morris R.M."/>
            <person name="Giovannoni S.J."/>
        </authorList>
    </citation>
    <scope>NUCLEOTIDE SEQUENCE [LARGE SCALE GENOMIC DNA]</scope>
    <source>
        <strain evidence="5 6">HTCC2155</strain>
    </source>
</reference>
<organism evidence="5 6">
    <name type="scientific">Lentisphaera araneosa HTCC2155</name>
    <dbReference type="NCBI Taxonomy" id="313628"/>
    <lineage>
        <taxon>Bacteria</taxon>
        <taxon>Pseudomonadati</taxon>
        <taxon>Lentisphaerota</taxon>
        <taxon>Lentisphaeria</taxon>
        <taxon>Lentisphaerales</taxon>
        <taxon>Lentisphaeraceae</taxon>
        <taxon>Lentisphaera</taxon>
    </lineage>
</organism>
<dbReference type="STRING" id="313628.LNTAR_08096"/>
<sequence length="445" mass="49576">MKSLFDNENKSDIKTPKRRFLYLIPILLLLAIAGFLFSAGKEKFFPPPQYDIARARVSTSAQSLQEGQTLFQAAGWIQANPYPIRATALVSGVVEEIFVKGGDKVTKGQVLATLNKEDIKLELMEANNKLQELNLNVAQHFLSIEVLNAKIKENESLKKTASAIADTANNRKKRLKQAGPGTSKFTQEQAELEHVEKLNKVDEYKFKNQVIEAQIKQTQQLIAIAESQVAIQEVRIQKIELNLKRCTITAPVNGIIQTMHARVGRKQMLNSDNAVSTTVAEIFDPTQILVKVDVPLNELSKVQIGQKTRISLESIKEKLSGEVVSFEGEADYQKNTLEVHVAIPKGHLSLRPEMLAQVEFISSKQSTKNESQSSVFIHEKCLLNKSLYLIDLEGKIKIQQVQVGNQKNGEWIEVTSGLQAGQKAIFQPNTQLKDGLSVKTGSIHE</sequence>
<evidence type="ECO:0000259" key="4">
    <source>
        <dbReference type="Pfam" id="PF25954"/>
    </source>
</evidence>
<keyword evidence="3" id="KW-0472">Membrane</keyword>
<evidence type="ECO:0000313" key="6">
    <source>
        <dbReference type="Proteomes" id="UP000004947"/>
    </source>
</evidence>
<evidence type="ECO:0000256" key="2">
    <source>
        <dbReference type="ARBA" id="ARBA00023054"/>
    </source>
</evidence>
<dbReference type="SUPFAM" id="SSF111369">
    <property type="entry name" value="HlyD-like secretion proteins"/>
    <property type="match status" value="1"/>
</dbReference>
<dbReference type="Pfam" id="PF25954">
    <property type="entry name" value="Beta-barrel_RND_2"/>
    <property type="match status" value="1"/>
</dbReference>
<evidence type="ECO:0000313" key="5">
    <source>
        <dbReference type="EMBL" id="EDM25568.1"/>
    </source>
</evidence>
<dbReference type="PANTHER" id="PTHR32347">
    <property type="entry name" value="EFFLUX SYSTEM COMPONENT YKNX-RELATED"/>
    <property type="match status" value="1"/>
</dbReference>
<feature type="transmembrane region" description="Helical" evidence="3">
    <location>
        <begin position="20"/>
        <end position="39"/>
    </location>
</feature>
<dbReference type="Gene3D" id="1.10.287.470">
    <property type="entry name" value="Helix hairpin bin"/>
    <property type="match status" value="1"/>
</dbReference>
<dbReference type="OrthoDB" id="184874at2"/>
<dbReference type="RefSeq" id="WP_007280611.1">
    <property type="nucleotide sequence ID" value="NZ_ABCK01000027.1"/>
</dbReference>
<name>A6DRZ3_9BACT</name>
<keyword evidence="2" id="KW-0175">Coiled coil</keyword>